<dbReference type="GO" id="GO:0140359">
    <property type="term" value="F:ABC-type transporter activity"/>
    <property type="evidence" value="ECO:0007669"/>
    <property type="project" value="InterPro"/>
</dbReference>
<proteinExistence type="predicted"/>
<evidence type="ECO:0000313" key="7">
    <source>
        <dbReference type="Proteomes" id="UP001157160"/>
    </source>
</evidence>
<evidence type="ECO:0008006" key="8">
    <source>
        <dbReference type="Google" id="ProtNLM"/>
    </source>
</evidence>
<dbReference type="InterPro" id="IPR000412">
    <property type="entry name" value="ABC_2_transport"/>
</dbReference>
<organism evidence="6 7">
    <name type="scientific">Arenivirga flava</name>
    <dbReference type="NCBI Taxonomy" id="1930060"/>
    <lineage>
        <taxon>Bacteria</taxon>
        <taxon>Bacillati</taxon>
        <taxon>Actinomycetota</taxon>
        <taxon>Actinomycetes</taxon>
        <taxon>Micrococcales</taxon>
        <taxon>Microbacteriaceae</taxon>
        <taxon>Arenivirga</taxon>
    </lineage>
</organism>
<dbReference type="PANTHER" id="PTHR43077">
    <property type="entry name" value="TRANSPORT PERMEASE YVFS-RELATED"/>
    <property type="match status" value="1"/>
</dbReference>
<feature type="transmembrane region" description="Helical" evidence="5">
    <location>
        <begin position="164"/>
        <end position="184"/>
    </location>
</feature>
<feature type="transmembrane region" description="Helical" evidence="5">
    <location>
        <begin position="53"/>
        <end position="75"/>
    </location>
</feature>
<evidence type="ECO:0000313" key="6">
    <source>
        <dbReference type="EMBL" id="GMA29545.1"/>
    </source>
</evidence>
<feature type="transmembrane region" description="Helical" evidence="5">
    <location>
        <begin position="21"/>
        <end position="41"/>
    </location>
</feature>
<evidence type="ECO:0000256" key="5">
    <source>
        <dbReference type="SAM" id="Phobius"/>
    </source>
</evidence>
<keyword evidence="3 5" id="KW-1133">Transmembrane helix</keyword>
<keyword evidence="2 5" id="KW-0812">Transmembrane</keyword>
<evidence type="ECO:0000256" key="4">
    <source>
        <dbReference type="ARBA" id="ARBA00023136"/>
    </source>
</evidence>
<dbReference type="EMBL" id="BSUL01000001">
    <property type="protein sequence ID" value="GMA29545.1"/>
    <property type="molecule type" value="Genomic_DNA"/>
</dbReference>
<dbReference type="PIRSF" id="PIRSF006648">
    <property type="entry name" value="DrrB"/>
    <property type="match status" value="1"/>
</dbReference>
<dbReference type="GO" id="GO:0043190">
    <property type="term" value="C:ATP-binding cassette (ABC) transporter complex"/>
    <property type="evidence" value="ECO:0007669"/>
    <property type="project" value="InterPro"/>
</dbReference>
<dbReference type="RefSeq" id="WP_284233762.1">
    <property type="nucleotide sequence ID" value="NZ_BSUL01000001.1"/>
</dbReference>
<evidence type="ECO:0000256" key="2">
    <source>
        <dbReference type="ARBA" id="ARBA00022692"/>
    </source>
</evidence>
<dbReference type="Proteomes" id="UP001157160">
    <property type="component" value="Unassembled WGS sequence"/>
</dbReference>
<name>A0AA37UHW0_9MICO</name>
<feature type="transmembrane region" description="Helical" evidence="5">
    <location>
        <begin position="218"/>
        <end position="241"/>
    </location>
</feature>
<keyword evidence="7" id="KW-1185">Reference proteome</keyword>
<feature type="transmembrane region" description="Helical" evidence="5">
    <location>
        <begin position="107"/>
        <end position="126"/>
    </location>
</feature>
<keyword evidence="4 5" id="KW-0472">Membrane</keyword>
<reference evidence="6 7" key="1">
    <citation type="journal article" date="2014" name="Int. J. Syst. Evol. Microbiol.">
        <title>Complete genome sequence of Corynebacterium casei LMG S-19264T (=DSM 44701T), isolated from a smear-ripened cheese.</title>
        <authorList>
            <consortium name="US DOE Joint Genome Institute (JGI-PGF)"/>
            <person name="Walter F."/>
            <person name="Albersmeier A."/>
            <person name="Kalinowski J."/>
            <person name="Ruckert C."/>
        </authorList>
    </citation>
    <scope>NUCLEOTIDE SEQUENCE [LARGE SCALE GENOMIC DNA]</scope>
    <source>
        <strain evidence="6 7">NBRC 112289</strain>
    </source>
</reference>
<evidence type="ECO:0000256" key="1">
    <source>
        <dbReference type="ARBA" id="ARBA00004141"/>
    </source>
</evidence>
<comment type="subcellular location">
    <subcellularLocation>
        <location evidence="1">Membrane</location>
        <topology evidence="1">Multi-pass membrane protein</topology>
    </subcellularLocation>
</comment>
<dbReference type="AlphaFoldDB" id="A0AA37UHW0"/>
<evidence type="ECO:0000256" key="3">
    <source>
        <dbReference type="ARBA" id="ARBA00022989"/>
    </source>
</evidence>
<accession>A0AA37UHW0</accession>
<gene>
    <name evidence="6" type="ORF">GCM10025874_27980</name>
</gene>
<sequence length="250" mass="26116">MSTIGIAATHLKYSLIETARVPMAIIGALVFPAISLLFFVVPQAAIAEDPRLATHAVIAVSIFAVMAGCLFNVGLDLAERREGAWDPYLRTMPVPGLARVLAHGARVLIIAIAAVLPVLAIGALLTAAEASAAGTVAGLGMLVLTAVPFVLLGTVIGYGLPPKAAIPVIMVAMMSLAFGGGLFLPPQLFPSWLADASAFLPTRQARELVIWAVQGGELAWWAPIGVLAWSGALLLVSVALLRRDAGRRFR</sequence>
<dbReference type="InterPro" id="IPR051328">
    <property type="entry name" value="T7SS_ABC-Transporter"/>
</dbReference>
<protein>
    <recommendedName>
        <fullName evidence="8">ABC transporter</fullName>
    </recommendedName>
</protein>
<comment type="caution">
    <text evidence="6">The sequence shown here is derived from an EMBL/GenBank/DDBJ whole genome shotgun (WGS) entry which is preliminary data.</text>
</comment>
<dbReference type="PANTHER" id="PTHR43077:SF11">
    <property type="entry name" value="TRANSPORT PERMEASE YVFS-RELATED"/>
    <property type="match status" value="1"/>
</dbReference>
<feature type="transmembrane region" description="Helical" evidence="5">
    <location>
        <begin position="132"/>
        <end position="152"/>
    </location>
</feature>